<dbReference type="AlphaFoldDB" id="A0A645JIS7"/>
<gene>
    <name evidence="1" type="ORF">SDC9_210774</name>
</gene>
<protein>
    <submittedName>
        <fullName evidence="1">Uncharacterized protein</fullName>
    </submittedName>
</protein>
<organism evidence="1">
    <name type="scientific">bioreactor metagenome</name>
    <dbReference type="NCBI Taxonomy" id="1076179"/>
    <lineage>
        <taxon>unclassified sequences</taxon>
        <taxon>metagenomes</taxon>
        <taxon>ecological metagenomes</taxon>
    </lineage>
</organism>
<comment type="caution">
    <text evidence="1">The sequence shown here is derived from an EMBL/GenBank/DDBJ whole genome shotgun (WGS) entry which is preliminary data.</text>
</comment>
<reference evidence="1" key="1">
    <citation type="submission" date="2019-08" db="EMBL/GenBank/DDBJ databases">
        <authorList>
            <person name="Kucharzyk K."/>
            <person name="Murdoch R.W."/>
            <person name="Higgins S."/>
            <person name="Loffler F."/>
        </authorList>
    </citation>
    <scope>NUCLEOTIDE SEQUENCE</scope>
</reference>
<name>A0A645JIS7_9ZZZZ</name>
<proteinExistence type="predicted"/>
<evidence type="ECO:0000313" key="1">
    <source>
        <dbReference type="EMBL" id="MPN63020.1"/>
    </source>
</evidence>
<dbReference type="EMBL" id="VSSQ01141833">
    <property type="protein sequence ID" value="MPN63020.1"/>
    <property type="molecule type" value="Genomic_DNA"/>
</dbReference>
<sequence>MGKVQQQIAPLVTLNSLRNLIESCYNLETPRLETSLQEKITFLYGSKDIAKLCLPRIKKYKNSNLIILDSLNHCEYFMINQEDYIKKIIN</sequence>
<accession>A0A645JIS7</accession>